<name>A0A517ZL59_9PLAN</name>
<dbReference type="Pfam" id="PF23500">
    <property type="entry name" value="DUF7133"/>
    <property type="match status" value="1"/>
</dbReference>
<dbReference type="KEGG" id="sdyn:Mal52_16270"/>
<evidence type="ECO:0000313" key="8">
    <source>
        <dbReference type="EMBL" id="QDU43155.1"/>
    </source>
</evidence>
<dbReference type="InterPro" id="IPR013428">
    <property type="entry name" value="Membrane-bound_put_N"/>
</dbReference>
<gene>
    <name evidence="8" type="ORF">Mal52_16270</name>
</gene>
<evidence type="ECO:0000259" key="7">
    <source>
        <dbReference type="PROSITE" id="PS51007"/>
    </source>
</evidence>
<dbReference type="InterPro" id="IPR011041">
    <property type="entry name" value="Quinoprot_gluc/sorb_DH_b-prop"/>
</dbReference>
<dbReference type="PANTHER" id="PTHR33546">
    <property type="entry name" value="LARGE, MULTIFUNCTIONAL SECRETED PROTEIN-RELATED"/>
    <property type="match status" value="1"/>
</dbReference>
<dbReference type="AlphaFoldDB" id="A0A517ZL59"/>
<dbReference type="GO" id="GO:0046872">
    <property type="term" value="F:metal ion binding"/>
    <property type="evidence" value="ECO:0007669"/>
    <property type="project" value="UniProtKB-KW"/>
</dbReference>
<evidence type="ECO:0000256" key="3">
    <source>
        <dbReference type="ARBA" id="ARBA00023004"/>
    </source>
</evidence>
<feature type="chain" id="PRO_5021888152" description="Cytochrome c domain-containing protein" evidence="6">
    <location>
        <begin position="26"/>
        <end position="1135"/>
    </location>
</feature>
<dbReference type="PANTHER" id="PTHR33546:SF1">
    <property type="entry name" value="LARGE, MULTIFUNCTIONAL SECRETED PROTEIN"/>
    <property type="match status" value="1"/>
</dbReference>
<dbReference type="SUPFAM" id="SSF50952">
    <property type="entry name" value="Soluble quinoprotein glucose dehydrogenase"/>
    <property type="match status" value="1"/>
</dbReference>
<keyword evidence="1 4" id="KW-0349">Heme</keyword>
<organism evidence="8 9">
    <name type="scientific">Symmachiella dynata</name>
    <dbReference type="NCBI Taxonomy" id="2527995"/>
    <lineage>
        <taxon>Bacteria</taxon>
        <taxon>Pseudomonadati</taxon>
        <taxon>Planctomycetota</taxon>
        <taxon>Planctomycetia</taxon>
        <taxon>Planctomycetales</taxon>
        <taxon>Planctomycetaceae</taxon>
        <taxon>Symmachiella</taxon>
    </lineage>
</organism>
<evidence type="ECO:0000256" key="2">
    <source>
        <dbReference type="ARBA" id="ARBA00022723"/>
    </source>
</evidence>
<evidence type="ECO:0000313" key="9">
    <source>
        <dbReference type="Proteomes" id="UP000319383"/>
    </source>
</evidence>
<keyword evidence="6" id="KW-0732">Signal</keyword>
<reference evidence="8 9" key="1">
    <citation type="submission" date="2019-02" db="EMBL/GenBank/DDBJ databases">
        <title>Deep-cultivation of Planctomycetes and their phenomic and genomic characterization uncovers novel biology.</title>
        <authorList>
            <person name="Wiegand S."/>
            <person name="Jogler M."/>
            <person name="Boedeker C."/>
            <person name="Pinto D."/>
            <person name="Vollmers J."/>
            <person name="Rivas-Marin E."/>
            <person name="Kohn T."/>
            <person name="Peeters S.H."/>
            <person name="Heuer A."/>
            <person name="Rast P."/>
            <person name="Oberbeckmann S."/>
            <person name="Bunk B."/>
            <person name="Jeske O."/>
            <person name="Meyerdierks A."/>
            <person name="Storesund J.E."/>
            <person name="Kallscheuer N."/>
            <person name="Luecker S."/>
            <person name="Lage O.M."/>
            <person name="Pohl T."/>
            <person name="Merkel B.J."/>
            <person name="Hornburger P."/>
            <person name="Mueller R.-W."/>
            <person name="Bruemmer F."/>
            <person name="Labrenz M."/>
            <person name="Spormann A.M."/>
            <person name="Op den Camp H."/>
            <person name="Overmann J."/>
            <person name="Amann R."/>
            <person name="Jetten M.S.M."/>
            <person name="Mascher T."/>
            <person name="Medema M.H."/>
            <person name="Devos D.P."/>
            <person name="Kaster A.-K."/>
            <person name="Ovreas L."/>
            <person name="Rohde M."/>
            <person name="Galperin M.Y."/>
            <person name="Jogler C."/>
        </authorList>
    </citation>
    <scope>NUCLEOTIDE SEQUENCE [LARGE SCALE GENOMIC DNA]</scope>
    <source>
        <strain evidence="8 9">Mal52</strain>
    </source>
</reference>
<proteinExistence type="predicted"/>
<dbReference type="RefSeq" id="WP_197534737.1">
    <property type="nucleotide sequence ID" value="NZ_CP036276.1"/>
</dbReference>
<dbReference type="NCBIfam" id="TIGR02603">
    <property type="entry name" value="CxxCH_TIGR02603"/>
    <property type="match status" value="1"/>
</dbReference>
<keyword evidence="2 4" id="KW-0479">Metal-binding</keyword>
<dbReference type="InterPro" id="IPR011042">
    <property type="entry name" value="6-blade_b-propeller_TolB-like"/>
</dbReference>
<dbReference type="SUPFAM" id="SSF48371">
    <property type="entry name" value="ARM repeat"/>
    <property type="match status" value="2"/>
</dbReference>
<dbReference type="EMBL" id="CP036276">
    <property type="protein sequence ID" value="QDU43155.1"/>
    <property type="molecule type" value="Genomic_DNA"/>
</dbReference>
<dbReference type="GO" id="GO:0020037">
    <property type="term" value="F:heme binding"/>
    <property type="evidence" value="ECO:0007669"/>
    <property type="project" value="InterPro"/>
</dbReference>
<feature type="signal peptide" evidence="6">
    <location>
        <begin position="1"/>
        <end position="25"/>
    </location>
</feature>
<dbReference type="InterPro" id="IPR013427">
    <property type="entry name" value="Haem-bd_dom_put"/>
</dbReference>
<evidence type="ECO:0000256" key="6">
    <source>
        <dbReference type="SAM" id="SignalP"/>
    </source>
</evidence>
<keyword evidence="9" id="KW-1185">Reference proteome</keyword>
<feature type="region of interest" description="Disordered" evidence="5">
    <location>
        <begin position="361"/>
        <end position="399"/>
    </location>
</feature>
<dbReference type="Proteomes" id="UP000319383">
    <property type="component" value="Chromosome"/>
</dbReference>
<keyword evidence="3 4" id="KW-0408">Iron</keyword>
<protein>
    <recommendedName>
        <fullName evidence="7">Cytochrome c domain-containing protein</fullName>
    </recommendedName>
</protein>
<dbReference type="InterPro" id="IPR055557">
    <property type="entry name" value="DUF7133"/>
</dbReference>
<sequence length="1135" mass="124404" precursor="true">MPRLASRCHLLFLAVTAFLPAALPADEPVSLTVPEGFTATLFADDDLAHDVFSMTFDSQGRLVVSGRGYVKRLIDSDGDGRADEAQQFVDGPESGAQGMYFHGDDLLCVDAKGLLRYRDRDADGVADGPPDRFLKTEVGGEHGPHAIRKGPDGWWYLIAGNMSGVNDEYVTLPRSPVKHPRAGVVMRLKPNLTGGEVFADGFRNAYDFDFNEAGDLFTFDSDGEREVSLPWYRPTRVFHVVPGGDAGWVSRNWKFPDYFLDMPPVVGAFGRGSPSGVVSYRHTQFPEQYRGALFVEDWTFGRVIAMPLAPEGSTYSSEPVEFITGKGEFGFAPTDIEVGPDGSLYVSVGGRGTRGGVYRIQYDGDEPKPETATAEGDAQPDAETTAEPSDEVAADQEATADQKELLTCLDAPQPLSSWSRKAWMPVAEKLGVGPFEKAVLDTQLSDAQRIRAVQILTEVYTGISGELASEAATTASPAVRAAVAWSLGRKPDAELDAEVLQVYLIDPDATVRRFAVESFASGAGAANSGELLPAMSLSLVDRDRFVRHAAMRAVGELDDATFRALGKAVPQLGWSGIISNTAGFLFRRDPAQTRISLYAVRAAQLALKGDHPAELKIRATRLMQLGLGGLAQRRGVPAAMSGYTAAEDIEPLERQLDDARTVLADLFPTGDKVLDHELGRLIAVLTSYNPDVLNKVLAQITDESSPTDDIHHLLIAGRIPVARNSTQRAAIAKALVEIEPKMTARDWKEDTNWTDRIREMYLQLVELDTELPAVLIEQEKFGHPGHMVFMNGLSKKEIPRAVERLLQAVKADENYAWNNDVVFAIANVMNDETRSYLRELYEQMSLSEAVTIALSQDPQAEDRSKFLIGLESPQFEVISSSLAALGQLPADLSADEVVPLVRVLRRLQGTKQDYRLRERAIRLLRRDTKQDFGFAFGDSGAIPQQEVIDQWTQWAANTFPDRAAELTGGNEEDAEQLRQRLAAVDWEAGDATRGAEIFKARSCSQCHSGAKSVGPDLAGVARRFSRDDLFVAIAQPNRDVSSRYQTTVVETKSGKLFTGLVVYHSVDGVTLRNGLNQTYRIEATDIESQRLVNTSLMPAGLLKDLQPEELADLYRYLQSLGQPRVEATAATEEQD</sequence>
<dbReference type="SUPFAM" id="SSF46626">
    <property type="entry name" value="Cytochrome c"/>
    <property type="match status" value="1"/>
</dbReference>
<dbReference type="PROSITE" id="PS51007">
    <property type="entry name" value="CYTC"/>
    <property type="match status" value="1"/>
</dbReference>
<feature type="domain" description="Cytochrome c" evidence="7">
    <location>
        <begin position="989"/>
        <end position="1121"/>
    </location>
</feature>
<dbReference type="InterPro" id="IPR011989">
    <property type="entry name" value="ARM-like"/>
</dbReference>
<dbReference type="Gene3D" id="1.25.10.10">
    <property type="entry name" value="Leucine-rich Repeat Variant"/>
    <property type="match status" value="1"/>
</dbReference>
<dbReference type="Gene3D" id="2.120.10.30">
    <property type="entry name" value="TolB, C-terminal domain"/>
    <property type="match status" value="1"/>
</dbReference>
<evidence type="ECO:0000256" key="1">
    <source>
        <dbReference type="ARBA" id="ARBA00022617"/>
    </source>
</evidence>
<dbReference type="NCBIfam" id="TIGR02604">
    <property type="entry name" value="Piru_Ver_Nterm"/>
    <property type="match status" value="1"/>
</dbReference>
<dbReference type="InterPro" id="IPR009056">
    <property type="entry name" value="Cyt_c-like_dom"/>
</dbReference>
<evidence type="ECO:0000256" key="5">
    <source>
        <dbReference type="SAM" id="MobiDB-lite"/>
    </source>
</evidence>
<dbReference type="Gene3D" id="1.10.760.10">
    <property type="entry name" value="Cytochrome c-like domain"/>
    <property type="match status" value="1"/>
</dbReference>
<accession>A0A517ZL59</accession>
<dbReference type="InterPro" id="IPR036909">
    <property type="entry name" value="Cyt_c-like_dom_sf"/>
</dbReference>
<evidence type="ECO:0000256" key="4">
    <source>
        <dbReference type="PROSITE-ProRule" id="PRU00433"/>
    </source>
</evidence>
<dbReference type="GO" id="GO:0009055">
    <property type="term" value="F:electron transfer activity"/>
    <property type="evidence" value="ECO:0007669"/>
    <property type="project" value="InterPro"/>
</dbReference>
<dbReference type="InterPro" id="IPR016024">
    <property type="entry name" value="ARM-type_fold"/>
</dbReference>